<dbReference type="InterPro" id="IPR040442">
    <property type="entry name" value="Pyrv_kinase-like_dom_sf"/>
</dbReference>
<dbReference type="GO" id="GO:0000287">
    <property type="term" value="F:magnesium ion binding"/>
    <property type="evidence" value="ECO:0007669"/>
    <property type="project" value="UniProtKB-UniRule"/>
</dbReference>
<dbReference type="Gene3D" id="3.20.20.60">
    <property type="entry name" value="Phosphoenolpyruvate-binding domains"/>
    <property type="match status" value="1"/>
</dbReference>
<dbReference type="InterPro" id="IPR036918">
    <property type="entry name" value="Pyrv_Knase_C_sf"/>
</dbReference>
<evidence type="ECO:0000313" key="16">
    <source>
        <dbReference type="EMBL" id="OWT63720.1"/>
    </source>
</evidence>
<dbReference type="GO" id="GO:0016301">
    <property type="term" value="F:kinase activity"/>
    <property type="evidence" value="ECO:0007669"/>
    <property type="project" value="UniProtKB-KW"/>
</dbReference>
<dbReference type="EMBL" id="NJIH01000003">
    <property type="protein sequence ID" value="OWT63720.1"/>
    <property type="molecule type" value="Genomic_DNA"/>
</dbReference>
<dbReference type="FunFam" id="2.40.33.10:FF:000001">
    <property type="entry name" value="Pyruvate kinase"/>
    <property type="match status" value="1"/>
</dbReference>
<proteinExistence type="inferred from homology"/>
<dbReference type="Pfam" id="PF00224">
    <property type="entry name" value="PK"/>
    <property type="match status" value="1"/>
</dbReference>
<dbReference type="NCBIfam" id="NF004886">
    <property type="entry name" value="PRK06247.1"/>
    <property type="match status" value="1"/>
</dbReference>
<evidence type="ECO:0000256" key="12">
    <source>
        <dbReference type="NCBIfam" id="TIGR01064"/>
    </source>
</evidence>
<dbReference type="SUPFAM" id="SSF52935">
    <property type="entry name" value="PK C-terminal domain-like"/>
    <property type="match status" value="1"/>
</dbReference>
<accession>A0A225MV74</accession>
<evidence type="ECO:0000256" key="3">
    <source>
        <dbReference type="ARBA" id="ARBA00012142"/>
    </source>
</evidence>
<dbReference type="GO" id="GO:0030955">
    <property type="term" value="F:potassium ion binding"/>
    <property type="evidence" value="ECO:0007669"/>
    <property type="project" value="UniProtKB-UniRule"/>
</dbReference>
<evidence type="ECO:0000256" key="6">
    <source>
        <dbReference type="ARBA" id="ARBA00022741"/>
    </source>
</evidence>
<evidence type="ECO:0000256" key="11">
    <source>
        <dbReference type="ARBA" id="ARBA00023317"/>
    </source>
</evidence>
<dbReference type="Gene3D" id="2.40.33.10">
    <property type="entry name" value="PK beta-barrel domain-like"/>
    <property type="match status" value="1"/>
</dbReference>
<dbReference type="Pfam" id="PF02887">
    <property type="entry name" value="PK_C"/>
    <property type="match status" value="1"/>
</dbReference>
<dbReference type="RefSeq" id="WP_088602299.1">
    <property type="nucleotide sequence ID" value="NZ_NJIH01000003.1"/>
</dbReference>
<keyword evidence="7 13" id="KW-0418">Kinase</keyword>
<dbReference type="InterPro" id="IPR015806">
    <property type="entry name" value="Pyrv_Knase_insert_dom_sf"/>
</dbReference>
<dbReference type="PANTHER" id="PTHR11817">
    <property type="entry name" value="PYRUVATE KINASE"/>
    <property type="match status" value="1"/>
</dbReference>
<dbReference type="InterPro" id="IPR001697">
    <property type="entry name" value="Pyr_Knase"/>
</dbReference>
<organism evidence="16 17">
    <name type="scientific">Candidimonas nitroreducens</name>
    <dbReference type="NCBI Taxonomy" id="683354"/>
    <lineage>
        <taxon>Bacteria</taxon>
        <taxon>Pseudomonadati</taxon>
        <taxon>Pseudomonadota</taxon>
        <taxon>Betaproteobacteria</taxon>
        <taxon>Burkholderiales</taxon>
        <taxon>Alcaligenaceae</taxon>
        <taxon>Candidimonas</taxon>
    </lineage>
</organism>
<dbReference type="EC" id="2.7.1.40" evidence="3 12"/>
<comment type="catalytic activity">
    <reaction evidence="13">
        <text>pyruvate + ATP = phosphoenolpyruvate + ADP + H(+)</text>
        <dbReference type="Rhea" id="RHEA:18157"/>
        <dbReference type="ChEBI" id="CHEBI:15361"/>
        <dbReference type="ChEBI" id="CHEBI:15378"/>
        <dbReference type="ChEBI" id="CHEBI:30616"/>
        <dbReference type="ChEBI" id="CHEBI:58702"/>
        <dbReference type="ChEBI" id="CHEBI:456216"/>
        <dbReference type="EC" id="2.7.1.40"/>
    </reaction>
</comment>
<dbReference type="GO" id="GO:0005524">
    <property type="term" value="F:ATP binding"/>
    <property type="evidence" value="ECO:0007669"/>
    <property type="project" value="UniProtKB-KW"/>
</dbReference>
<keyword evidence="17" id="KW-1185">Reference proteome</keyword>
<evidence type="ECO:0000256" key="7">
    <source>
        <dbReference type="ARBA" id="ARBA00022777"/>
    </source>
</evidence>
<dbReference type="PRINTS" id="PR01050">
    <property type="entry name" value="PYRUVTKNASE"/>
</dbReference>
<sequence>MSFRRARILATLGPASSSPQRIAELAHAGVDVFRLNFSHGSHDDHAQRLRSVRALEAELGRPIGVLMDLQGPKLRVGRIGGGSIMLQAGQPLRLDLDPAEGDATRVPLPHPEIFAALRPGTDLLLDDGKLRLRVQQCGDGFAQTTVVTGGPLSDRKGVNVPGVVLPISALTAKDRADLEFGLSLGVDWVALSFVQRPQDIEQARELIGGQARIMAKLEKPAAIEQLQAIIDQADGVMVARGDLGVEMPPQQVPVLQQRIVRAARAAGKPVVVATQMLESMISAPVPTRAEASDVANAIYSGADAVMLSAESASGQYPVQAVAIMADIIGEVERDPAWRAGLDASHSPAAAHTPDAICCALRRVAELLQPAATVAYTASGFSALRASRERPATPILALTPDLRTARQLSLAWGLQPMHFQPHPDDVAGITAHAVACALRSGLARERDNIIVIAGLPFGRSGSTNLLHVATIDATAARAAAGATPAAQTVPA</sequence>
<dbReference type="Gene3D" id="3.40.1380.20">
    <property type="entry name" value="Pyruvate kinase, C-terminal domain"/>
    <property type="match status" value="1"/>
</dbReference>
<dbReference type="NCBIfam" id="TIGR01064">
    <property type="entry name" value="pyruv_kin"/>
    <property type="match status" value="1"/>
</dbReference>
<protein>
    <recommendedName>
        <fullName evidence="3 12">Pyruvate kinase</fullName>
        <ecNumber evidence="3 12">2.7.1.40</ecNumber>
    </recommendedName>
</protein>
<comment type="similarity">
    <text evidence="2 13">Belongs to the pyruvate kinase family.</text>
</comment>
<evidence type="ECO:0000259" key="14">
    <source>
        <dbReference type="Pfam" id="PF00224"/>
    </source>
</evidence>
<reference evidence="17" key="1">
    <citation type="submission" date="2017-06" db="EMBL/GenBank/DDBJ databases">
        <title>Herbaspirillum phytohormonus sp. nov., isolated from the root nodule of Robinia pseudoacacia in lead-zinc mine.</title>
        <authorList>
            <person name="Fan M."/>
            <person name="Lin Y."/>
        </authorList>
    </citation>
    <scope>NUCLEOTIDE SEQUENCE [LARGE SCALE GENOMIC DNA]</scope>
    <source>
        <strain evidence="17">SC-089</strain>
    </source>
</reference>
<feature type="domain" description="Pyruvate kinase C-terminal" evidence="15">
    <location>
        <begin position="354"/>
        <end position="467"/>
    </location>
</feature>
<keyword evidence="9 13" id="KW-0460">Magnesium</keyword>
<evidence type="ECO:0000256" key="5">
    <source>
        <dbReference type="ARBA" id="ARBA00022723"/>
    </source>
</evidence>
<keyword evidence="8" id="KW-0067">ATP-binding</keyword>
<dbReference type="SUPFAM" id="SSF51621">
    <property type="entry name" value="Phosphoenolpyruvate/pyruvate domain"/>
    <property type="match status" value="1"/>
</dbReference>
<dbReference type="AlphaFoldDB" id="A0A225MV74"/>
<dbReference type="UniPathway" id="UPA00109">
    <property type="reaction ID" value="UER00188"/>
</dbReference>
<evidence type="ECO:0000256" key="1">
    <source>
        <dbReference type="ARBA" id="ARBA00004997"/>
    </source>
</evidence>
<keyword evidence="11 16" id="KW-0670">Pyruvate</keyword>
<evidence type="ECO:0000256" key="8">
    <source>
        <dbReference type="ARBA" id="ARBA00022840"/>
    </source>
</evidence>
<dbReference type="InterPro" id="IPR015813">
    <property type="entry name" value="Pyrv/PenolPyrv_kinase-like_dom"/>
</dbReference>
<dbReference type="SUPFAM" id="SSF50800">
    <property type="entry name" value="PK beta-barrel domain-like"/>
    <property type="match status" value="1"/>
</dbReference>
<dbReference type="InterPro" id="IPR015795">
    <property type="entry name" value="Pyrv_Knase_C"/>
</dbReference>
<feature type="domain" description="Pyruvate kinase barrel" evidence="14">
    <location>
        <begin position="4"/>
        <end position="321"/>
    </location>
</feature>
<dbReference type="GO" id="GO:0004743">
    <property type="term" value="F:pyruvate kinase activity"/>
    <property type="evidence" value="ECO:0007669"/>
    <property type="project" value="UniProtKB-UniRule"/>
</dbReference>
<keyword evidence="6" id="KW-0547">Nucleotide-binding</keyword>
<comment type="pathway">
    <text evidence="1 13">Carbohydrate degradation; glycolysis; pyruvate from D-glyceraldehyde 3-phosphate: step 5/5.</text>
</comment>
<dbReference type="OrthoDB" id="9812123at2"/>
<evidence type="ECO:0000256" key="9">
    <source>
        <dbReference type="ARBA" id="ARBA00022842"/>
    </source>
</evidence>
<dbReference type="NCBIfam" id="NF004491">
    <property type="entry name" value="PRK05826.1"/>
    <property type="match status" value="1"/>
</dbReference>
<dbReference type="InterPro" id="IPR015793">
    <property type="entry name" value="Pyrv_Knase_brl"/>
</dbReference>
<comment type="caution">
    <text evidence="16">The sequence shown here is derived from an EMBL/GenBank/DDBJ whole genome shotgun (WGS) entry which is preliminary data.</text>
</comment>
<evidence type="ECO:0000256" key="4">
    <source>
        <dbReference type="ARBA" id="ARBA00022679"/>
    </source>
</evidence>
<keyword evidence="10 13" id="KW-0324">Glycolysis</keyword>
<evidence type="ECO:0000259" key="15">
    <source>
        <dbReference type="Pfam" id="PF02887"/>
    </source>
</evidence>
<dbReference type="NCBIfam" id="NF004978">
    <property type="entry name" value="PRK06354.1"/>
    <property type="match status" value="1"/>
</dbReference>
<dbReference type="Proteomes" id="UP000214603">
    <property type="component" value="Unassembled WGS sequence"/>
</dbReference>
<name>A0A225MV74_9BURK</name>
<evidence type="ECO:0000256" key="13">
    <source>
        <dbReference type="RuleBase" id="RU000504"/>
    </source>
</evidence>
<gene>
    <name evidence="16" type="primary">pyk</name>
    <name evidence="16" type="ORF">CEY11_05225</name>
</gene>
<keyword evidence="5" id="KW-0479">Metal-binding</keyword>
<evidence type="ECO:0000256" key="2">
    <source>
        <dbReference type="ARBA" id="ARBA00008663"/>
    </source>
</evidence>
<evidence type="ECO:0000256" key="10">
    <source>
        <dbReference type="ARBA" id="ARBA00023152"/>
    </source>
</evidence>
<dbReference type="InterPro" id="IPR011037">
    <property type="entry name" value="Pyrv_Knase-like_insert_dom_sf"/>
</dbReference>
<keyword evidence="4 13" id="KW-0808">Transferase</keyword>
<evidence type="ECO:0000313" key="17">
    <source>
        <dbReference type="Proteomes" id="UP000214603"/>
    </source>
</evidence>